<gene>
    <name evidence="2" type="ORF">C5Y83_09925</name>
</gene>
<keyword evidence="1" id="KW-0812">Transmembrane</keyword>
<evidence type="ECO:0000256" key="1">
    <source>
        <dbReference type="SAM" id="Phobius"/>
    </source>
</evidence>
<keyword evidence="1" id="KW-1133">Transmembrane helix</keyword>
<feature type="transmembrane region" description="Helical" evidence="1">
    <location>
        <begin position="250"/>
        <end position="273"/>
    </location>
</feature>
<comment type="caution">
    <text evidence="2">The sequence shown here is derived from an EMBL/GenBank/DDBJ whole genome shotgun (WGS) entry which is preliminary data.</text>
</comment>
<evidence type="ECO:0000313" key="2">
    <source>
        <dbReference type="EMBL" id="PQO36224.1"/>
    </source>
</evidence>
<feature type="transmembrane region" description="Helical" evidence="1">
    <location>
        <begin position="207"/>
        <end position="229"/>
    </location>
</feature>
<proteinExistence type="predicted"/>
<feature type="transmembrane region" description="Helical" evidence="1">
    <location>
        <begin position="165"/>
        <end position="187"/>
    </location>
</feature>
<sequence>MSTDNPFQSPAQEEFTPSHAPKIQIMPFGIRKSAFKCTVLSPQELAENLRDETIKYCQDLGFQVVEEDAEYRIEGEFVKVDEGNRILRYLLSGLAGFSKLEVAGEIRGGEREARPFRFKQVKAIGAMGGDSKSLLKRSLYQIALKIGSEAGSIGKRIDPAQADRAVRYLGFLALVAVLVACLLGGISYLYGTVVTEPLNDNQYTEQIIWSVIVGVVAFTVAILSGIGLAPEDVLSSRTLLWLRSSSGVSTIFALRILLGAIGMALTGIILLRFTM</sequence>
<reference evidence="2 3" key="1">
    <citation type="submission" date="2018-02" db="EMBL/GenBank/DDBJ databases">
        <title>Comparative genomes isolates from brazilian mangrove.</title>
        <authorList>
            <person name="Araujo J.E."/>
            <person name="Taketani R.G."/>
            <person name="Silva M.C.P."/>
            <person name="Loureco M.V."/>
            <person name="Andreote F.D."/>
        </authorList>
    </citation>
    <scope>NUCLEOTIDE SEQUENCE [LARGE SCALE GENOMIC DNA]</scope>
    <source>
        <strain evidence="2 3">Hex-1 MGV</strain>
    </source>
</reference>
<evidence type="ECO:0000313" key="3">
    <source>
        <dbReference type="Proteomes" id="UP000238322"/>
    </source>
</evidence>
<organism evidence="2 3">
    <name type="scientific">Blastopirellula marina</name>
    <dbReference type="NCBI Taxonomy" id="124"/>
    <lineage>
        <taxon>Bacteria</taxon>
        <taxon>Pseudomonadati</taxon>
        <taxon>Planctomycetota</taxon>
        <taxon>Planctomycetia</taxon>
        <taxon>Pirellulales</taxon>
        <taxon>Pirellulaceae</taxon>
        <taxon>Blastopirellula</taxon>
    </lineage>
</organism>
<dbReference type="AlphaFoldDB" id="A0A2S8FWK9"/>
<accession>A0A2S8FWK9</accession>
<dbReference type="Proteomes" id="UP000238322">
    <property type="component" value="Unassembled WGS sequence"/>
</dbReference>
<keyword evidence="1" id="KW-0472">Membrane</keyword>
<dbReference type="OrthoDB" id="9921467at2"/>
<dbReference type="EMBL" id="PUHY01000006">
    <property type="protein sequence ID" value="PQO36224.1"/>
    <property type="molecule type" value="Genomic_DNA"/>
</dbReference>
<protein>
    <submittedName>
        <fullName evidence="2">Uncharacterized protein</fullName>
    </submittedName>
</protein>
<name>A0A2S8FWK9_9BACT</name>
<dbReference type="RefSeq" id="WP_105329514.1">
    <property type="nucleotide sequence ID" value="NZ_PUHY01000006.1"/>
</dbReference>